<organism evidence="1 2">
    <name type="scientific">Cymbomonas tetramitiformis</name>
    <dbReference type="NCBI Taxonomy" id="36881"/>
    <lineage>
        <taxon>Eukaryota</taxon>
        <taxon>Viridiplantae</taxon>
        <taxon>Chlorophyta</taxon>
        <taxon>Pyramimonadophyceae</taxon>
        <taxon>Pyramimonadales</taxon>
        <taxon>Pyramimonadaceae</taxon>
        <taxon>Cymbomonas</taxon>
    </lineage>
</organism>
<keyword evidence="2" id="KW-1185">Reference proteome</keyword>
<comment type="caution">
    <text evidence="1">The sequence shown here is derived from an EMBL/GenBank/DDBJ whole genome shotgun (WGS) entry which is preliminary data.</text>
</comment>
<accession>A0AAE0FCH9</accession>
<reference evidence="1 2" key="1">
    <citation type="journal article" date="2015" name="Genome Biol. Evol.">
        <title>Comparative Genomics of a Bacterivorous Green Alga Reveals Evolutionary Causalities and Consequences of Phago-Mixotrophic Mode of Nutrition.</title>
        <authorList>
            <person name="Burns J.A."/>
            <person name="Paasch A."/>
            <person name="Narechania A."/>
            <person name="Kim E."/>
        </authorList>
    </citation>
    <scope>NUCLEOTIDE SEQUENCE [LARGE SCALE GENOMIC DNA]</scope>
    <source>
        <strain evidence="1 2">PLY_AMNH</strain>
    </source>
</reference>
<dbReference type="SUPFAM" id="SSF51197">
    <property type="entry name" value="Clavaminate synthase-like"/>
    <property type="match status" value="1"/>
</dbReference>
<protein>
    <submittedName>
        <fullName evidence="1">Uncharacterized protein</fullName>
    </submittedName>
</protein>
<dbReference type="EMBL" id="LGRX02021271">
    <property type="protein sequence ID" value="KAK3256866.1"/>
    <property type="molecule type" value="Genomic_DNA"/>
</dbReference>
<sequence length="258" mass="27936">MHNSSTHSIFQISFCAGFSTYSKGAGNQRRATDVVQKSDYWGLHISLKRKSRAPFLLRSASSRERRVNRAASYSSCTMTPAEKYLFDLNGYVVVKNVLTPEELGLCNKVIDARSDQLQERKGKLRLTKSSALGGDGSTGRADLGGLLEWPIAESKTFRSILNHERLMPYYNALCGEGYRMDHMPLLITQQPGAEGFTFHGGATGASYNSNTSLLQGAVTQLPTQAVHSSLALTRAGLLPQSSTNLAQLGTGARGSGCP</sequence>
<name>A0AAE0FCH9_9CHLO</name>
<dbReference type="Proteomes" id="UP001190700">
    <property type="component" value="Unassembled WGS sequence"/>
</dbReference>
<gene>
    <name evidence="1" type="ORF">CYMTET_34024</name>
</gene>
<dbReference type="AlphaFoldDB" id="A0AAE0FCH9"/>
<evidence type="ECO:0000313" key="2">
    <source>
        <dbReference type="Proteomes" id="UP001190700"/>
    </source>
</evidence>
<proteinExistence type="predicted"/>
<evidence type="ECO:0000313" key="1">
    <source>
        <dbReference type="EMBL" id="KAK3256866.1"/>
    </source>
</evidence>
<dbReference type="Gene3D" id="2.60.120.620">
    <property type="entry name" value="q2cbj1_9rhob like domain"/>
    <property type="match status" value="1"/>
</dbReference>